<dbReference type="CDD" id="cd03749">
    <property type="entry name" value="proteasome_alpha_type_1"/>
    <property type="match status" value="1"/>
</dbReference>
<dbReference type="InterPro" id="IPR000426">
    <property type="entry name" value="Proteasome_asu_N"/>
</dbReference>
<dbReference type="GO" id="GO:0006511">
    <property type="term" value="P:ubiquitin-dependent protein catabolic process"/>
    <property type="evidence" value="ECO:0007669"/>
    <property type="project" value="InterPro"/>
</dbReference>
<dbReference type="InterPro" id="IPR023332">
    <property type="entry name" value="Proteasome_alpha-type"/>
</dbReference>
<accession>A0A8J4V6S1</accession>
<evidence type="ECO:0000256" key="1">
    <source>
        <dbReference type="ARBA" id="ARBA00022490"/>
    </source>
</evidence>
<evidence type="ECO:0000256" key="3">
    <source>
        <dbReference type="ARBA" id="ARBA00023242"/>
    </source>
</evidence>
<comment type="subcellular location">
    <subcellularLocation>
        <location evidence="5">Cytoplasm</location>
    </subcellularLocation>
    <subcellularLocation>
        <location evidence="5">Nucleus</location>
    </subcellularLocation>
</comment>
<dbReference type="InterPro" id="IPR001353">
    <property type="entry name" value="Proteasome_sua/b"/>
</dbReference>
<organism evidence="7 8">
    <name type="scientific">Polysphondylium violaceum</name>
    <dbReference type="NCBI Taxonomy" id="133409"/>
    <lineage>
        <taxon>Eukaryota</taxon>
        <taxon>Amoebozoa</taxon>
        <taxon>Evosea</taxon>
        <taxon>Eumycetozoa</taxon>
        <taxon>Dictyostelia</taxon>
        <taxon>Dictyosteliales</taxon>
        <taxon>Dictyosteliaceae</taxon>
        <taxon>Polysphondylium</taxon>
    </lineage>
</organism>
<dbReference type="Pfam" id="PF00227">
    <property type="entry name" value="Proteasome"/>
    <property type="match status" value="1"/>
</dbReference>
<dbReference type="InterPro" id="IPR050115">
    <property type="entry name" value="Proteasome_alpha"/>
</dbReference>
<dbReference type="PROSITE" id="PS51475">
    <property type="entry name" value="PROTEASOME_ALPHA_2"/>
    <property type="match status" value="1"/>
</dbReference>
<evidence type="ECO:0000259" key="6">
    <source>
        <dbReference type="PROSITE" id="PS00388"/>
    </source>
</evidence>
<dbReference type="SUPFAM" id="SSF56235">
    <property type="entry name" value="N-terminal nucleophile aminohydrolases (Ntn hydrolases)"/>
    <property type="match status" value="1"/>
</dbReference>
<dbReference type="InterPro" id="IPR035144">
    <property type="entry name" value="Proteasome_alpha1"/>
</dbReference>
<feature type="domain" description="Proteasome alpha-type subunits" evidence="6">
    <location>
        <begin position="6"/>
        <end position="28"/>
    </location>
</feature>
<dbReference type="InterPro" id="IPR029055">
    <property type="entry name" value="Ntn_hydrolases_N"/>
</dbReference>
<dbReference type="Gene3D" id="3.60.20.10">
    <property type="entry name" value="Glutamine Phosphoribosylpyrophosphate, subunit 1, domain 1"/>
    <property type="match status" value="1"/>
</dbReference>
<dbReference type="Pfam" id="PF10584">
    <property type="entry name" value="Proteasome_A_N"/>
    <property type="match status" value="1"/>
</dbReference>
<comment type="subunit">
    <text evidence="5">The 26S proteasome consists of a 20S proteasome core and two 19S regulatory subunits.</text>
</comment>
<keyword evidence="1 5" id="KW-0963">Cytoplasm</keyword>
<dbReference type="GO" id="GO:0019773">
    <property type="term" value="C:proteasome core complex, alpha-subunit complex"/>
    <property type="evidence" value="ECO:0007669"/>
    <property type="project" value="UniProtKB-UniRule"/>
</dbReference>
<evidence type="ECO:0000313" key="8">
    <source>
        <dbReference type="Proteomes" id="UP000695562"/>
    </source>
</evidence>
<dbReference type="GO" id="GO:0005634">
    <property type="term" value="C:nucleus"/>
    <property type="evidence" value="ECO:0007669"/>
    <property type="project" value="UniProtKB-SubCell"/>
</dbReference>
<evidence type="ECO:0000313" key="7">
    <source>
        <dbReference type="EMBL" id="KAF2073154.1"/>
    </source>
</evidence>
<dbReference type="FunFam" id="3.60.20.10:FF:000016">
    <property type="entry name" value="Proteasome subunit alpha type-6"/>
    <property type="match status" value="1"/>
</dbReference>
<dbReference type="EMBL" id="AJWJ01000223">
    <property type="protein sequence ID" value="KAF2073154.1"/>
    <property type="molecule type" value="Genomic_DNA"/>
</dbReference>
<keyword evidence="2 4" id="KW-0647">Proteasome</keyword>
<protein>
    <recommendedName>
        <fullName evidence="5">Proteasome subunit alpha type</fullName>
    </recommendedName>
</protein>
<gene>
    <name evidence="7" type="ORF">CYY_005543</name>
</gene>
<evidence type="ECO:0000256" key="5">
    <source>
        <dbReference type="RuleBase" id="RU000551"/>
    </source>
</evidence>
<name>A0A8J4V6S1_9MYCE</name>
<keyword evidence="8" id="KW-1185">Reference proteome</keyword>
<comment type="similarity">
    <text evidence="4 5">Belongs to the peptidase T1A family.</text>
</comment>
<proteinExistence type="inferred from homology"/>
<dbReference type="Proteomes" id="UP000695562">
    <property type="component" value="Unassembled WGS sequence"/>
</dbReference>
<sequence>MYRNHYDSDITTFSPSGRIHQIEYAMEAVKQGGAAVALKSKKFAILVSLKRSSSDLGSYQKKVFQVDDHVGIAISGLTADARMLCNYMRNECSNYDYVYESKIRIERLVTKVADKHQLHTQGYGGRPYGVGLLVAGYDQLGAHIYQTCPSGNFYNYKSISIGSRSQSAKTYLEKYFEQFEDCSLEQLIVHGLRALRETIPNSDTGLNSKNVAIGIVGENQPFKIIEEENAQPYLNLLENEEPVEMQI</sequence>
<dbReference type="GO" id="GO:0010498">
    <property type="term" value="P:proteasomal protein catabolic process"/>
    <property type="evidence" value="ECO:0007669"/>
    <property type="project" value="UniProtKB-ARBA"/>
</dbReference>
<dbReference type="PANTHER" id="PTHR11599">
    <property type="entry name" value="PROTEASOME SUBUNIT ALPHA/BETA"/>
    <property type="match status" value="1"/>
</dbReference>
<dbReference type="AlphaFoldDB" id="A0A8J4V6S1"/>
<keyword evidence="3 5" id="KW-0539">Nucleus</keyword>
<reference evidence="7" key="1">
    <citation type="submission" date="2020-01" db="EMBL/GenBank/DDBJ databases">
        <title>Development of genomics and gene disruption for Polysphondylium violaceum indicates a role for the polyketide synthase stlB in stalk morphogenesis.</title>
        <authorList>
            <person name="Narita B."/>
            <person name="Kawabe Y."/>
            <person name="Kin K."/>
            <person name="Saito T."/>
            <person name="Gibbs R."/>
            <person name="Kuspa A."/>
            <person name="Muzny D."/>
            <person name="Queller D."/>
            <person name="Richards S."/>
            <person name="Strassman J."/>
            <person name="Sucgang R."/>
            <person name="Worley K."/>
            <person name="Schaap P."/>
        </authorList>
    </citation>
    <scope>NUCLEOTIDE SEQUENCE</scope>
    <source>
        <strain evidence="7">QSvi11</strain>
    </source>
</reference>
<comment type="caution">
    <text evidence="7">The sequence shown here is derived from an EMBL/GenBank/DDBJ whole genome shotgun (WGS) entry which is preliminary data.</text>
</comment>
<dbReference type="PROSITE" id="PS00388">
    <property type="entry name" value="PROTEASOME_ALPHA_1"/>
    <property type="match status" value="1"/>
</dbReference>
<evidence type="ECO:0000256" key="4">
    <source>
        <dbReference type="PROSITE-ProRule" id="PRU00808"/>
    </source>
</evidence>
<evidence type="ECO:0000256" key="2">
    <source>
        <dbReference type="ARBA" id="ARBA00022942"/>
    </source>
</evidence>
<dbReference type="GO" id="GO:0005737">
    <property type="term" value="C:cytoplasm"/>
    <property type="evidence" value="ECO:0007669"/>
    <property type="project" value="UniProtKB-SubCell"/>
</dbReference>
<dbReference type="SMART" id="SM00948">
    <property type="entry name" value="Proteasome_A_N"/>
    <property type="match status" value="1"/>
</dbReference>
<dbReference type="OrthoDB" id="431557at2759"/>